<organism evidence="6 7">
    <name type="scientific">Erythranthe guttata</name>
    <name type="common">Yellow monkey flower</name>
    <name type="synonym">Mimulus guttatus</name>
    <dbReference type="NCBI Taxonomy" id="4155"/>
    <lineage>
        <taxon>Eukaryota</taxon>
        <taxon>Viridiplantae</taxon>
        <taxon>Streptophyta</taxon>
        <taxon>Embryophyta</taxon>
        <taxon>Tracheophyta</taxon>
        <taxon>Spermatophyta</taxon>
        <taxon>Magnoliopsida</taxon>
        <taxon>eudicotyledons</taxon>
        <taxon>Gunneridae</taxon>
        <taxon>Pentapetalae</taxon>
        <taxon>asterids</taxon>
        <taxon>lamiids</taxon>
        <taxon>Lamiales</taxon>
        <taxon>Phrymaceae</taxon>
        <taxon>Erythranthe</taxon>
    </lineage>
</organism>
<evidence type="ECO:0000256" key="3">
    <source>
        <dbReference type="ARBA" id="ARBA00023121"/>
    </source>
</evidence>
<evidence type="ECO:0000256" key="1">
    <source>
        <dbReference type="ARBA" id="ARBA00009748"/>
    </source>
</evidence>
<feature type="signal peptide" evidence="4">
    <location>
        <begin position="1"/>
        <end position="28"/>
    </location>
</feature>
<dbReference type="Gene3D" id="1.10.110.10">
    <property type="entry name" value="Plant lipid-transfer and hydrophobic proteins"/>
    <property type="match status" value="1"/>
</dbReference>
<dbReference type="STRING" id="4155.A0A022RNF4"/>
<name>A0A022RNF4_ERYGU</name>
<evidence type="ECO:0000313" key="6">
    <source>
        <dbReference type="EMBL" id="EYU42012.1"/>
    </source>
</evidence>
<keyword evidence="7" id="KW-1185">Reference proteome</keyword>
<dbReference type="SUPFAM" id="SSF47699">
    <property type="entry name" value="Bifunctional inhibitor/lipid-transfer protein/seed storage 2S albumin"/>
    <property type="match status" value="1"/>
</dbReference>
<dbReference type="PRINTS" id="PR00382">
    <property type="entry name" value="LIPIDTRNSFER"/>
</dbReference>
<dbReference type="PhylomeDB" id="A0A022RNF4"/>
<dbReference type="InterPro" id="IPR016140">
    <property type="entry name" value="Bifunc_inhib/LTP/seed_store"/>
</dbReference>
<comment type="similarity">
    <text evidence="1">Belongs to the plant LTP family.</text>
</comment>
<keyword evidence="2" id="KW-0813">Transport</keyword>
<dbReference type="EMBL" id="KI630319">
    <property type="protein sequence ID" value="EYU42012.1"/>
    <property type="molecule type" value="Genomic_DNA"/>
</dbReference>
<evidence type="ECO:0000259" key="5">
    <source>
        <dbReference type="Pfam" id="PF00234"/>
    </source>
</evidence>
<dbReference type="InterPro" id="IPR000528">
    <property type="entry name" value="Plant_nsLTP"/>
</dbReference>
<dbReference type="Pfam" id="PF00234">
    <property type="entry name" value="Tryp_alpha_amyl"/>
    <property type="match status" value="1"/>
</dbReference>
<proteinExistence type="inferred from homology"/>
<reference evidence="6 7" key="1">
    <citation type="journal article" date="2013" name="Proc. Natl. Acad. Sci. U.S.A.">
        <title>Fine-scale variation in meiotic recombination in Mimulus inferred from population shotgun sequencing.</title>
        <authorList>
            <person name="Hellsten U."/>
            <person name="Wright K.M."/>
            <person name="Jenkins J."/>
            <person name="Shu S."/>
            <person name="Yuan Y."/>
            <person name="Wessler S.R."/>
            <person name="Schmutz J."/>
            <person name="Willis J.H."/>
            <person name="Rokhsar D.S."/>
        </authorList>
    </citation>
    <scope>NUCLEOTIDE SEQUENCE [LARGE SCALE GENOMIC DNA]</scope>
    <source>
        <strain evidence="7">cv. DUN x IM62</strain>
    </source>
</reference>
<sequence length="111" mass="11223">MAATTGIMIKIALIAAVMVAPLITETAAAATAPPQISCGRVTSTLAPCFEYVLGGGSVPVNCCTGVKSLYKESSTTAARRNVCFCLKSVTSTASPAIIKNAKALPGKCGDK</sequence>
<dbReference type="PANTHER" id="PTHR33076">
    <property type="entry name" value="NON-SPECIFIC LIPID-TRANSFER PROTEIN 2-RELATED"/>
    <property type="match status" value="1"/>
</dbReference>
<feature type="chain" id="PRO_5001508227" description="Bifunctional inhibitor/plant lipid transfer protein/seed storage helical domain-containing protein" evidence="4">
    <location>
        <begin position="29"/>
        <end position="111"/>
    </location>
</feature>
<dbReference type="GO" id="GO:0008289">
    <property type="term" value="F:lipid binding"/>
    <property type="evidence" value="ECO:0007669"/>
    <property type="project" value="UniProtKB-KW"/>
</dbReference>
<evidence type="ECO:0000256" key="4">
    <source>
        <dbReference type="SAM" id="SignalP"/>
    </source>
</evidence>
<dbReference type="Proteomes" id="UP000030748">
    <property type="component" value="Unassembled WGS sequence"/>
</dbReference>
<dbReference type="AlphaFoldDB" id="A0A022RNF4"/>
<evidence type="ECO:0000256" key="2">
    <source>
        <dbReference type="ARBA" id="ARBA00022448"/>
    </source>
</evidence>
<dbReference type="InterPro" id="IPR036312">
    <property type="entry name" value="Bifun_inhib/LTP/seed_sf"/>
</dbReference>
<keyword evidence="3" id="KW-0446">Lipid-binding</keyword>
<dbReference type="CDD" id="cd01960">
    <property type="entry name" value="nsLTP1"/>
    <property type="match status" value="1"/>
</dbReference>
<dbReference type="GO" id="GO:0006869">
    <property type="term" value="P:lipid transport"/>
    <property type="evidence" value="ECO:0007669"/>
    <property type="project" value="InterPro"/>
</dbReference>
<protein>
    <recommendedName>
        <fullName evidence="5">Bifunctional inhibitor/plant lipid transfer protein/seed storage helical domain-containing protein</fullName>
    </recommendedName>
</protein>
<evidence type="ECO:0000313" key="7">
    <source>
        <dbReference type="Proteomes" id="UP000030748"/>
    </source>
</evidence>
<keyword evidence="4" id="KW-0732">Signal</keyword>
<feature type="domain" description="Bifunctional inhibitor/plant lipid transfer protein/seed storage helical" evidence="5">
    <location>
        <begin position="38"/>
        <end position="109"/>
    </location>
</feature>
<accession>A0A022RNF4</accession>
<gene>
    <name evidence="6" type="ORF">MIMGU_mgv1a016690mg</name>
</gene>